<reference evidence="1 2" key="1">
    <citation type="submission" date="2019-05" db="EMBL/GenBank/DDBJ databases">
        <title>The metagenome of a microbial culture collection derived from dairy environment covers the genomic content of the human microbiome.</title>
        <authorList>
            <person name="Roder T."/>
            <person name="Wuthrich D."/>
            <person name="Sattari Z."/>
            <person name="Von Ah U."/>
            <person name="Bar C."/>
            <person name="Ronchi F."/>
            <person name="Macpherson A.J."/>
            <person name="Ganal-Vonarburg S.C."/>
            <person name="Bruggmann R."/>
            <person name="Vergeres G."/>
        </authorList>
    </citation>
    <scope>NUCLEOTIDE SEQUENCE [LARGE SCALE GENOMIC DNA]</scope>
    <source>
        <strain evidence="1 2">FAM 18815</strain>
    </source>
</reference>
<dbReference type="PROSITE" id="PS51257">
    <property type="entry name" value="PROKAR_LIPOPROTEIN"/>
    <property type="match status" value="1"/>
</dbReference>
<sequence length="59" mass="6363">MNTKKVFEEVSLDQLTEIKGGKSYQCTMAWVSCVNDTVLAGLGTSNPGGVCAYMKKVCK</sequence>
<dbReference type="EMBL" id="VBTH01000008">
    <property type="protein sequence ID" value="TLQ04343.1"/>
    <property type="molecule type" value="Genomic_DNA"/>
</dbReference>
<evidence type="ECO:0000313" key="2">
    <source>
        <dbReference type="Proteomes" id="UP000305541"/>
    </source>
</evidence>
<dbReference type="AlphaFoldDB" id="A0A5R9BVN7"/>
<dbReference type="Proteomes" id="UP000305541">
    <property type="component" value="Unassembled WGS sequence"/>
</dbReference>
<dbReference type="OrthoDB" id="2339902at2"/>
<name>A0A5R9BVN7_9LACO</name>
<proteinExistence type="predicted"/>
<comment type="caution">
    <text evidence="1">The sequence shown here is derived from an EMBL/GenBank/DDBJ whole genome shotgun (WGS) entry which is preliminary data.</text>
</comment>
<gene>
    <name evidence="1" type="ORF">FEZ51_05575</name>
</gene>
<organism evidence="1 2">
    <name type="scientific">Pediococcus stilesii</name>
    <dbReference type="NCBI Taxonomy" id="331679"/>
    <lineage>
        <taxon>Bacteria</taxon>
        <taxon>Bacillati</taxon>
        <taxon>Bacillota</taxon>
        <taxon>Bacilli</taxon>
        <taxon>Lactobacillales</taxon>
        <taxon>Lactobacillaceae</taxon>
        <taxon>Pediococcus</taxon>
    </lineage>
</organism>
<evidence type="ECO:0000313" key="1">
    <source>
        <dbReference type="EMBL" id="TLQ04343.1"/>
    </source>
</evidence>
<protein>
    <submittedName>
        <fullName evidence="1">Uncharacterized protein</fullName>
    </submittedName>
</protein>
<accession>A0A5R9BVN7</accession>